<protein>
    <submittedName>
        <fullName evidence="1">Uncharacterized protein</fullName>
    </submittedName>
</protein>
<keyword evidence="2" id="KW-1185">Reference proteome</keyword>
<comment type="caution">
    <text evidence="1">The sequence shown here is derived from an EMBL/GenBank/DDBJ whole genome shotgun (WGS) entry which is preliminary data.</text>
</comment>
<reference evidence="2" key="1">
    <citation type="journal article" date="2019" name="Int. J. Syst. Evol. Microbiol.">
        <title>The Global Catalogue of Microorganisms (GCM) 10K type strain sequencing project: providing services to taxonomists for standard genome sequencing and annotation.</title>
        <authorList>
            <consortium name="The Broad Institute Genomics Platform"/>
            <consortium name="The Broad Institute Genome Sequencing Center for Infectious Disease"/>
            <person name="Wu L."/>
            <person name="Ma J."/>
        </authorList>
    </citation>
    <scope>NUCLEOTIDE SEQUENCE [LARGE SCALE GENOMIC DNA]</scope>
    <source>
        <strain evidence="2">JCM 5052</strain>
    </source>
</reference>
<accession>A0ABP3NV07</accession>
<sequence length="62" mass="6557">MTTLRLIDPNGYTVPGTVNSGVPAANEAKVRAHLLTDVAPAHAAEHAYAGYDPRDYRVIPAA</sequence>
<dbReference type="EMBL" id="BAAABZ010000071">
    <property type="protein sequence ID" value="GAA0554119.1"/>
    <property type="molecule type" value="Genomic_DNA"/>
</dbReference>
<dbReference type="RefSeq" id="WP_346160793.1">
    <property type="nucleotide sequence ID" value="NZ_BAAABZ010000071.1"/>
</dbReference>
<proteinExistence type="predicted"/>
<dbReference type="Proteomes" id="UP001501576">
    <property type="component" value="Unassembled WGS sequence"/>
</dbReference>
<evidence type="ECO:0000313" key="1">
    <source>
        <dbReference type="EMBL" id="GAA0554119.1"/>
    </source>
</evidence>
<gene>
    <name evidence="1" type="ORF">GCM10010390_65240</name>
</gene>
<organism evidence="1 2">
    <name type="scientific">Streptomyces mordarskii</name>
    <dbReference type="NCBI Taxonomy" id="1226758"/>
    <lineage>
        <taxon>Bacteria</taxon>
        <taxon>Bacillati</taxon>
        <taxon>Actinomycetota</taxon>
        <taxon>Actinomycetes</taxon>
        <taxon>Kitasatosporales</taxon>
        <taxon>Streptomycetaceae</taxon>
        <taxon>Streptomyces</taxon>
    </lineage>
</organism>
<evidence type="ECO:0000313" key="2">
    <source>
        <dbReference type="Proteomes" id="UP001501576"/>
    </source>
</evidence>
<name>A0ABP3NV07_9ACTN</name>